<dbReference type="InterPro" id="IPR043836">
    <property type="entry name" value="DHp"/>
</dbReference>
<dbReference type="GO" id="GO:0005524">
    <property type="term" value="F:ATP binding"/>
    <property type="evidence" value="ECO:0007669"/>
    <property type="project" value="UniProtKB-KW"/>
</dbReference>
<feature type="domain" description="Histidine kinase" evidence="9">
    <location>
        <begin position="776"/>
        <end position="987"/>
    </location>
</feature>
<keyword evidence="11" id="KW-1185">Reference proteome</keyword>
<dbReference type="InterPro" id="IPR036890">
    <property type="entry name" value="HATPase_C_sf"/>
</dbReference>
<dbReference type="SMART" id="SM00387">
    <property type="entry name" value="HATPase_c"/>
    <property type="match status" value="1"/>
</dbReference>
<dbReference type="Gene3D" id="3.30.565.10">
    <property type="entry name" value="Histidine kinase-like ATPase, C-terminal domain"/>
    <property type="match status" value="2"/>
</dbReference>
<evidence type="ECO:0000313" key="10">
    <source>
        <dbReference type="EMBL" id="MDE8604548.1"/>
    </source>
</evidence>
<dbReference type="Pfam" id="PF02518">
    <property type="entry name" value="HATPase_c"/>
    <property type="match status" value="1"/>
</dbReference>
<dbReference type="Pfam" id="PF13589">
    <property type="entry name" value="HATPase_c_3"/>
    <property type="match status" value="1"/>
</dbReference>
<evidence type="ECO:0000256" key="5">
    <source>
        <dbReference type="ARBA" id="ARBA00022777"/>
    </source>
</evidence>
<dbReference type="PROSITE" id="PS50109">
    <property type="entry name" value="HIS_KIN"/>
    <property type="match status" value="1"/>
</dbReference>
<organism evidence="10 11">
    <name type="scientific">Marinomonas maritima</name>
    <dbReference type="NCBI Taxonomy" id="2940935"/>
    <lineage>
        <taxon>Bacteria</taxon>
        <taxon>Pseudomonadati</taxon>
        <taxon>Pseudomonadota</taxon>
        <taxon>Gammaproteobacteria</taxon>
        <taxon>Oceanospirillales</taxon>
        <taxon>Oceanospirillaceae</taxon>
        <taxon>Marinomonas</taxon>
    </lineage>
</organism>
<dbReference type="PANTHER" id="PTHR44936">
    <property type="entry name" value="SENSOR PROTEIN CREC"/>
    <property type="match status" value="1"/>
</dbReference>
<protein>
    <recommendedName>
        <fullName evidence="2">histidine kinase</fullName>
        <ecNumber evidence="2">2.7.13.3</ecNumber>
    </recommendedName>
</protein>
<evidence type="ECO:0000256" key="8">
    <source>
        <dbReference type="SAM" id="MobiDB-lite"/>
    </source>
</evidence>
<evidence type="ECO:0000256" key="3">
    <source>
        <dbReference type="ARBA" id="ARBA00022679"/>
    </source>
</evidence>
<evidence type="ECO:0000256" key="7">
    <source>
        <dbReference type="SAM" id="Coils"/>
    </source>
</evidence>
<keyword evidence="4" id="KW-0547">Nucleotide-binding</keyword>
<evidence type="ECO:0000256" key="6">
    <source>
        <dbReference type="ARBA" id="ARBA00022840"/>
    </source>
</evidence>
<evidence type="ECO:0000256" key="4">
    <source>
        <dbReference type="ARBA" id="ARBA00022741"/>
    </source>
</evidence>
<dbReference type="PANTHER" id="PTHR44936:SF10">
    <property type="entry name" value="SENSOR PROTEIN RSTB"/>
    <property type="match status" value="1"/>
</dbReference>
<dbReference type="SUPFAM" id="SSF55874">
    <property type="entry name" value="ATPase domain of HSP90 chaperone/DNA topoisomerase II/histidine kinase"/>
    <property type="match status" value="2"/>
</dbReference>
<dbReference type="EMBL" id="JAMZEG020000004">
    <property type="protein sequence ID" value="MDE8604548.1"/>
    <property type="molecule type" value="Genomic_DNA"/>
</dbReference>
<evidence type="ECO:0000256" key="1">
    <source>
        <dbReference type="ARBA" id="ARBA00000085"/>
    </source>
</evidence>
<name>A0ABT5WIA6_9GAMM</name>
<dbReference type="Pfam" id="PF19191">
    <property type="entry name" value="HEF_HK"/>
    <property type="match status" value="1"/>
</dbReference>
<comment type="catalytic activity">
    <reaction evidence="1">
        <text>ATP + protein L-histidine = ADP + protein N-phospho-L-histidine.</text>
        <dbReference type="EC" id="2.7.13.3"/>
    </reaction>
</comment>
<dbReference type="RefSeq" id="WP_255897095.1">
    <property type="nucleotide sequence ID" value="NZ_JAMZEG020000004.1"/>
</dbReference>
<keyword evidence="7" id="KW-0175">Coiled coil</keyword>
<evidence type="ECO:0000259" key="9">
    <source>
        <dbReference type="PROSITE" id="PS50109"/>
    </source>
</evidence>
<gene>
    <name evidence="10" type="ORF">M3I01_016945</name>
</gene>
<feature type="region of interest" description="Disordered" evidence="8">
    <location>
        <begin position="84"/>
        <end position="107"/>
    </location>
</feature>
<dbReference type="InterPro" id="IPR050980">
    <property type="entry name" value="2C_sensor_his_kinase"/>
</dbReference>
<dbReference type="Proteomes" id="UP001139522">
    <property type="component" value="Unassembled WGS sequence"/>
</dbReference>
<feature type="coiled-coil region" evidence="7">
    <location>
        <begin position="695"/>
        <end position="725"/>
    </location>
</feature>
<keyword evidence="3" id="KW-0808">Transferase</keyword>
<accession>A0ABT5WIA6</accession>
<dbReference type="InterPro" id="IPR005467">
    <property type="entry name" value="His_kinase_dom"/>
</dbReference>
<proteinExistence type="predicted"/>
<sequence>MTAPVTFQTRARTIDHLGREQIADCPTAISELWKNAYDAYAQHVELHLFDGDVKVAAIFDDGHGMNRQEFESKWLTVGTESKTNGFEIPEKDRNGLSPRPKQGQKGIGRLSSAALGPLLLLVSKRKNEDFVAALIDWRLFENPFLYLHDIRIPITGFSKASDLIEELPALFDQMMGNIWGDADDPARNQRLAEAWKAFSEQEEKDGKDELTKKLIEHTLIKEVFSEEQLNKWSVFNGESEHGTAMLIAEIMYDLEVQLSTIPLLEADESEKLTRERFFQTLSNFTDPFSKGSEPIANDFGCLVRCWRKGLPFDLIGEGREFDLKNLEDLEHILEGHVDEEGYFHGRVKVFGEWIENYTVKPRTAYKVRKDSLFGAFDLRAGTFEQLIGSTSLSDQQHASFMAQADKYAGFRVYRDGLRVMPYGRVDSDYFSIEERRSKNAGRYFWSSRRMFGRVSISRENNPNLKDKAGREGIIENRAAKLFREIVENILQDSADKYFGRKSDNRKVTIENIKEQKALEKAEEDRKKIQSKERTRIRSSIKKNLNQLISHVDKLSELKNTFESRLSLNSIDEIQELKSEVDNFNETTQAFSLSPVPANLGRLEDDYRGYRKHELAAKELVKELTFVVNKALAESKQKSDYEKASEVYRSKLASLNNSITRYAAQGKAMLAKQQQEFDELVKHCREQYKLAVEEDLEDLRLEKGSLSLALEKLDDMQAKVEIENAQKLSPYVTALERISEEIDLENLAVHSMNQTEKYREEIARLHSLAQLGITVEIIGHELEGFDQTIAYGLKHLSSDALTERQISLLESTSHAHQALTERLRFLSPLKLSGRKTIERIKGSKITEYIQSYFGDHFEKAGITFEVSDSFDSIVIQEVPARIYPVFMNLINNSLYWCQRGDTDNRKIALDVKDGDVYISDTGQGVDQDDYDQLFTLFFTRKQRGGRGVGLYLSKQNLQAGGHKIRYETRSEKKLLSGANFVIEFKGLTHE</sequence>
<dbReference type="InterPro" id="IPR003594">
    <property type="entry name" value="HATPase_dom"/>
</dbReference>
<evidence type="ECO:0000256" key="2">
    <source>
        <dbReference type="ARBA" id="ARBA00012438"/>
    </source>
</evidence>
<keyword evidence="6 10" id="KW-0067">ATP-binding</keyword>
<keyword evidence="5" id="KW-0418">Kinase</keyword>
<dbReference type="EC" id="2.7.13.3" evidence="2"/>
<reference evidence="10" key="1">
    <citation type="submission" date="2023-01" db="EMBL/GenBank/DDBJ databases">
        <title>Psychroserpens sp. MSW6 and Marinomonas sp. RSW2, isolated from seawater.</title>
        <authorList>
            <person name="Kristyanto S."/>
            <person name="Jung J."/>
            <person name="Kim J.M."/>
            <person name="Jeon C.O."/>
        </authorList>
    </citation>
    <scope>NUCLEOTIDE SEQUENCE</scope>
    <source>
        <strain evidence="10">RSW2</strain>
    </source>
</reference>
<comment type="caution">
    <text evidence="10">The sequence shown here is derived from an EMBL/GenBank/DDBJ whole genome shotgun (WGS) entry which is preliminary data.</text>
</comment>
<feature type="coiled-coil region" evidence="7">
    <location>
        <begin position="504"/>
        <end position="531"/>
    </location>
</feature>
<evidence type="ECO:0000313" key="11">
    <source>
        <dbReference type="Proteomes" id="UP001139522"/>
    </source>
</evidence>